<feature type="compositionally biased region" description="Basic residues" evidence="7">
    <location>
        <begin position="14"/>
        <end position="28"/>
    </location>
</feature>
<protein>
    <submittedName>
        <fullName evidence="8">UV-endonuclease UvdE</fullName>
    </submittedName>
</protein>
<dbReference type="EMBL" id="ML179900">
    <property type="protein sequence ID" value="THU80485.1"/>
    <property type="molecule type" value="Genomic_DNA"/>
</dbReference>
<evidence type="ECO:0000256" key="4">
    <source>
        <dbReference type="ARBA" id="ARBA00022769"/>
    </source>
</evidence>
<dbReference type="OrthoDB" id="541883at2759"/>
<evidence type="ECO:0000256" key="7">
    <source>
        <dbReference type="SAM" id="MobiDB-lite"/>
    </source>
</evidence>
<evidence type="ECO:0000256" key="2">
    <source>
        <dbReference type="ARBA" id="ARBA00022759"/>
    </source>
</evidence>
<dbReference type="GO" id="GO:0005634">
    <property type="term" value="C:nucleus"/>
    <property type="evidence" value="ECO:0007669"/>
    <property type="project" value="TreeGrafter"/>
</dbReference>
<keyword evidence="9" id="KW-1185">Reference proteome</keyword>
<keyword evidence="2 8" id="KW-0255">Endonuclease</keyword>
<dbReference type="InterPro" id="IPR036237">
    <property type="entry name" value="Xyl_isomerase-like_sf"/>
</dbReference>
<dbReference type="Proteomes" id="UP000297245">
    <property type="component" value="Unassembled WGS sequence"/>
</dbReference>
<dbReference type="SUPFAM" id="SSF51658">
    <property type="entry name" value="Xylose isomerase-like"/>
    <property type="match status" value="1"/>
</dbReference>
<dbReference type="GO" id="GO:0006289">
    <property type="term" value="P:nucleotide-excision repair"/>
    <property type="evidence" value="ECO:0007669"/>
    <property type="project" value="InterPro"/>
</dbReference>
<evidence type="ECO:0000313" key="8">
    <source>
        <dbReference type="EMBL" id="THU80485.1"/>
    </source>
</evidence>
<feature type="compositionally biased region" description="Basic and acidic residues" evidence="7">
    <location>
        <begin position="372"/>
        <end position="381"/>
    </location>
</feature>
<evidence type="ECO:0000256" key="6">
    <source>
        <dbReference type="ARBA" id="ARBA00023204"/>
    </source>
</evidence>
<accession>A0A4V4HBR9</accession>
<dbReference type="GO" id="GO:0005739">
    <property type="term" value="C:mitochondrion"/>
    <property type="evidence" value="ECO:0007669"/>
    <property type="project" value="TreeGrafter"/>
</dbReference>
<evidence type="ECO:0000256" key="1">
    <source>
        <dbReference type="ARBA" id="ARBA00022722"/>
    </source>
</evidence>
<dbReference type="GO" id="GO:0009411">
    <property type="term" value="P:response to UV"/>
    <property type="evidence" value="ECO:0007669"/>
    <property type="project" value="InterPro"/>
</dbReference>
<dbReference type="Gene3D" id="3.20.20.150">
    <property type="entry name" value="Divalent-metal-dependent TIM barrel enzymes"/>
    <property type="match status" value="1"/>
</dbReference>
<sequence>MSPLSDVDEEFSLGKKKRKTTKTKTRTKTKAEKTKVTATTKISKRSRIKDAVPDQDHVVDVAGQDVVNEDVKPQADEESSSPSKTKTKKPRKPRAPKPEPVYIIPDVERKETKFRGRLGYACLNTVLRNKKPASDAVFCSRTCRIDSIKKNGIESVKELGRKNVQDLITMIQWNEENSIRFLRVSSNMFPFASHPIYGYSLSYASDLLSQAGALAAKYGHRLTSHPGQFTQLGSPRPGVIEASIRELKYHTEMMELMGVGKDGVLVIHGGGVYDDKEKTLERLKETIRDKLPRNVRERLVLENDEMCYSAEDLLPICEELDVPLIFDYHHDSLKPSSFPPREIIRRTNAIFKRRGIRPKQHLSEPRPGAESLMERRAHADRCSSGLPTELEEEGVGMDVDLMIEAKDKEQAVFELYRMYGLVPCGEENLRPPNPNQKKETNGRKSNKKKQNEDGKVKAKSPRKKGKAKKIVDMDVESDEDESIDLGEDVEEDADSDEGDGEDGGSEPKQE</sequence>
<keyword evidence="6" id="KW-0234">DNA repair</keyword>
<dbReference type="AlphaFoldDB" id="A0A4V4HBR9"/>
<proteinExistence type="predicted"/>
<dbReference type="InterPro" id="IPR004601">
    <property type="entry name" value="UvdE"/>
</dbReference>
<feature type="compositionally biased region" description="Acidic residues" evidence="7">
    <location>
        <begin position="473"/>
        <end position="504"/>
    </location>
</feature>
<feature type="compositionally biased region" description="Acidic residues" evidence="7">
    <location>
        <begin position="1"/>
        <end position="11"/>
    </location>
</feature>
<feature type="compositionally biased region" description="Basic residues" evidence="7">
    <location>
        <begin position="85"/>
        <end position="95"/>
    </location>
</feature>
<dbReference type="GO" id="GO:0043504">
    <property type="term" value="P:mitochondrial DNA repair"/>
    <property type="evidence" value="ECO:0007669"/>
    <property type="project" value="TreeGrafter"/>
</dbReference>
<dbReference type="PANTHER" id="PTHR31290:SF5">
    <property type="entry name" value="UV-DAMAGE ENDONUCLEASE"/>
    <property type="match status" value="1"/>
</dbReference>
<evidence type="ECO:0000256" key="3">
    <source>
        <dbReference type="ARBA" id="ARBA00022763"/>
    </source>
</evidence>
<dbReference type="PANTHER" id="PTHR31290">
    <property type="entry name" value="UV-DAMAGE ENDONUCLEASE"/>
    <property type="match status" value="1"/>
</dbReference>
<name>A0A4V4HBR9_DENBC</name>
<keyword evidence="4" id="KW-0228">DNA excision</keyword>
<evidence type="ECO:0000256" key="5">
    <source>
        <dbReference type="ARBA" id="ARBA00022801"/>
    </source>
</evidence>
<dbReference type="GO" id="GO:0004519">
    <property type="term" value="F:endonuclease activity"/>
    <property type="evidence" value="ECO:0007669"/>
    <property type="project" value="UniProtKB-KW"/>
</dbReference>
<evidence type="ECO:0000313" key="9">
    <source>
        <dbReference type="Proteomes" id="UP000297245"/>
    </source>
</evidence>
<keyword evidence="1" id="KW-0540">Nuclease</keyword>
<keyword evidence="3" id="KW-0227">DNA damage</keyword>
<feature type="compositionally biased region" description="Basic and acidic residues" evidence="7">
    <location>
        <begin position="48"/>
        <end position="59"/>
    </location>
</feature>
<dbReference type="Pfam" id="PF03851">
    <property type="entry name" value="UvdE"/>
    <property type="match status" value="1"/>
</dbReference>
<gene>
    <name evidence="8" type="ORF">K435DRAFT_695613</name>
</gene>
<feature type="region of interest" description="Disordered" evidence="7">
    <location>
        <begin position="1"/>
        <end position="99"/>
    </location>
</feature>
<reference evidence="8 9" key="1">
    <citation type="journal article" date="2019" name="Nat. Ecol. Evol.">
        <title>Megaphylogeny resolves global patterns of mushroom evolution.</title>
        <authorList>
            <person name="Varga T."/>
            <person name="Krizsan K."/>
            <person name="Foldi C."/>
            <person name="Dima B."/>
            <person name="Sanchez-Garcia M."/>
            <person name="Sanchez-Ramirez S."/>
            <person name="Szollosi G.J."/>
            <person name="Szarkandi J.G."/>
            <person name="Papp V."/>
            <person name="Albert L."/>
            <person name="Andreopoulos W."/>
            <person name="Angelini C."/>
            <person name="Antonin V."/>
            <person name="Barry K.W."/>
            <person name="Bougher N.L."/>
            <person name="Buchanan P."/>
            <person name="Buyck B."/>
            <person name="Bense V."/>
            <person name="Catcheside P."/>
            <person name="Chovatia M."/>
            <person name="Cooper J."/>
            <person name="Damon W."/>
            <person name="Desjardin D."/>
            <person name="Finy P."/>
            <person name="Geml J."/>
            <person name="Haridas S."/>
            <person name="Hughes K."/>
            <person name="Justo A."/>
            <person name="Karasinski D."/>
            <person name="Kautmanova I."/>
            <person name="Kiss B."/>
            <person name="Kocsube S."/>
            <person name="Kotiranta H."/>
            <person name="LaButti K.M."/>
            <person name="Lechner B.E."/>
            <person name="Liimatainen K."/>
            <person name="Lipzen A."/>
            <person name="Lukacs Z."/>
            <person name="Mihaltcheva S."/>
            <person name="Morgado L.N."/>
            <person name="Niskanen T."/>
            <person name="Noordeloos M.E."/>
            <person name="Ohm R.A."/>
            <person name="Ortiz-Santana B."/>
            <person name="Ovrebo C."/>
            <person name="Racz N."/>
            <person name="Riley R."/>
            <person name="Savchenko A."/>
            <person name="Shiryaev A."/>
            <person name="Soop K."/>
            <person name="Spirin V."/>
            <person name="Szebenyi C."/>
            <person name="Tomsovsky M."/>
            <person name="Tulloss R.E."/>
            <person name="Uehling J."/>
            <person name="Grigoriev I.V."/>
            <person name="Vagvolgyi C."/>
            <person name="Papp T."/>
            <person name="Martin F.M."/>
            <person name="Miettinen O."/>
            <person name="Hibbett D.S."/>
            <person name="Nagy L.G."/>
        </authorList>
    </citation>
    <scope>NUCLEOTIDE SEQUENCE [LARGE SCALE GENOMIC DNA]</scope>
    <source>
        <strain evidence="8 9">CBS 962.96</strain>
    </source>
</reference>
<feature type="region of interest" description="Disordered" evidence="7">
    <location>
        <begin position="425"/>
        <end position="510"/>
    </location>
</feature>
<dbReference type="NCBIfam" id="TIGR00629">
    <property type="entry name" value="uvde"/>
    <property type="match status" value="1"/>
</dbReference>
<keyword evidence="5" id="KW-0378">Hydrolase</keyword>
<dbReference type="GO" id="GO:0016787">
    <property type="term" value="F:hydrolase activity"/>
    <property type="evidence" value="ECO:0007669"/>
    <property type="project" value="UniProtKB-KW"/>
</dbReference>
<feature type="region of interest" description="Disordered" evidence="7">
    <location>
        <begin position="355"/>
        <end position="390"/>
    </location>
</feature>
<feature type="compositionally biased region" description="Basic residues" evidence="7">
    <location>
        <begin position="457"/>
        <end position="468"/>
    </location>
</feature>
<organism evidence="8 9">
    <name type="scientific">Dendrothele bispora (strain CBS 962.96)</name>
    <dbReference type="NCBI Taxonomy" id="1314807"/>
    <lineage>
        <taxon>Eukaryota</taxon>
        <taxon>Fungi</taxon>
        <taxon>Dikarya</taxon>
        <taxon>Basidiomycota</taxon>
        <taxon>Agaricomycotina</taxon>
        <taxon>Agaricomycetes</taxon>
        <taxon>Agaricomycetidae</taxon>
        <taxon>Agaricales</taxon>
        <taxon>Agaricales incertae sedis</taxon>
        <taxon>Dendrothele</taxon>
    </lineage>
</organism>